<dbReference type="PANTHER" id="PTHR42895">
    <property type="entry name" value="IRON-SULFUR CLUSTER-BINDING PROTEIN-RELATED"/>
    <property type="match status" value="1"/>
</dbReference>
<reference evidence="3" key="1">
    <citation type="submission" date="2016-11" db="EMBL/GenBank/DDBJ databases">
        <authorList>
            <person name="Varghese N."/>
            <person name="Submissions S."/>
        </authorList>
    </citation>
    <scope>NUCLEOTIDE SEQUENCE [LARGE SCALE GENOMIC DNA]</scope>
    <source>
        <strain evidence="3">DSM 16219</strain>
    </source>
</reference>
<dbReference type="Gene3D" id="3.10.20.30">
    <property type="match status" value="1"/>
</dbReference>
<name>A0A1M6CF08_9BACT</name>
<dbReference type="InterPro" id="IPR042259">
    <property type="entry name" value="Raco-like_middle_sf"/>
</dbReference>
<dbReference type="EMBL" id="FQZU01000001">
    <property type="protein sequence ID" value="SHI59599.1"/>
    <property type="molecule type" value="Genomic_DNA"/>
</dbReference>
<accession>A0A1M6CF08</accession>
<dbReference type="Pfam" id="PF00111">
    <property type="entry name" value="Fer2"/>
    <property type="match status" value="1"/>
</dbReference>
<dbReference type="Pfam" id="PF17651">
    <property type="entry name" value="Raco_middle"/>
    <property type="match status" value="1"/>
</dbReference>
<sequence length="595" mass="61628">MNQIASECQIEIQPMGLRTCAFYGAGLHESLVEAGVALASDCETGSCGLCKVVANGPGLSGITDAERSLLAQHELDAGIRLACQCIVQGDVRVYVPASSILPLRPRELKPPKAPLVRPEDFDPVAEDGTCLGLAVDLGAAQISGCLYDLKTGEKLADAGMINPSAAFGEDAAGKLNEAASNPQGAKMLSRFLRAGVNALAEGAAVKAGASRLDIKRICLVGAPGMIRLLRELPLPGLLAETGRSVASPAVILPAQDLELDVSPQAKAFLPPTPGGSAGADLTALIMALGLDRSDKPALALSMGVDAEAALYLPQRDRLYTISCPPGPALEGAGIKDGMLAAQGAVERVFLSGNSLIIKTIGNVKPIGLCGSGALDAAAALLRLGVMDEMGRLKRKAGGVRQGEEGLEFVLVPRSQSGSGRDIVLTQKDVRQIQIAKSAVRTGIECLLEAAGAAPESIEHVFLAGAYGSDIHLSSAAEIGLTPNFPRARPIWAGAAAGAGAGMMLGSLQYRLRADRIASSAKHLNIKKHPGFNRRFALSLRFPPPQSHGAKSGNAGSSPALPYAFGNSAAHGLNHLQDHNQAACRLYRGQNKAFAE</sequence>
<keyword evidence="3" id="KW-1185">Reference proteome</keyword>
<proteinExistence type="predicted"/>
<dbReference type="PROSITE" id="PS00197">
    <property type="entry name" value="2FE2S_FER_1"/>
    <property type="match status" value="1"/>
</dbReference>
<dbReference type="Gene3D" id="3.30.420.480">
    <property type="entry name" value="Domain of unknown function (DUF4445)"/>
    <property type="match status" value="1"/>
</dbReference>
<dbReference type="InterPro" id="IPR012675">
    <property type="entry name" value="Beta-grasp_dom_sf"/>
</dbReference>
<dbReference type="PROSITE" id="PS51085">
    <property type="entry name" value="2FE2S_FER_2"/>
    <property type="match status" value="1"/>
</dbReference>
<dbReference type="InterPro" id="IPR006058">
    <property type="entry name" value="2Fe2S_fd_BS"/>
</dbReference>
<dbReference type="AlphaFoldDB" id="A0A1M6CF08"/>
<dbReference type="OrthoDB" id="9810588at2"/>
<dbReference type="Proteomes" id="UP000183994">
    <property type="component" value="Unassembled WGS sequence"/>
</dbReference>
<dbReference type="InterPro" id="IPR052911">
    <property type="entry name" value="Corrinoid_activation_enz"/>
</dbReference>
<evidence type="ECO:0000313" key="3">
    <source>
        <dbReference type="Proteomes" id="UP000183994"/>
    </source>
</evidence>
<dbReference type="PANTHER" id="PTHR42895:SF2">
    <property type="entry name" value="IRON-SULFUR CLUSTER PROTEIN"/>
    <property type="match status" value="1"/>
</dbReference>
<evidence type="ECO:0000313" key="2">
    <source>
        <dbReference type="EMBL" id="SHI59599.1"/>
    </source>
</evidence>
<dbReference type="SUPFAM" id="SSF54292">
    <property type="entry name" value="2Fe-2S ferredoxin-like"/>
    <property type="match status" value="1"/>
</dbReference>
<dbReference type="InterPro" id="IPR036010">
    <property type="entry name" value="2Fe-2S_ferredoxin-like_sf"/>
</dbReference>
<evidence type="ECO:0000259" key="1">
    <source>
        <dbReference type="PROSITE" id="PS51085"/>
    </source>
</evidence>
<dbReference type="InterPro" id="IPR001041">
    <property type="entry name" value="2Fe-2S_ferredoxin-type"/>
</dbReference>
<feature type="domain" description="2Fe-2S ferredoxin-type" evidence="1">
    <location>
        <begin position="8"/>
        <end position="99"/>
    </location>
</feature>
<dbReference type="Pfam" id="PF14574">
    <property type="entry name" value="RACo_C_ter"/>
    <property type="match status" value="1"/>
</dbReference>
<protein>
    <submittedName>
        <fullName evidence="2">Uncharacterized 2Fe-2 and 4Fe-4S clusters-containing protein, contains DUF4445 domain</fullName>
    </submittedName>
</protein>
<dbReference type="RefSeq" id="WP_083610688.1">
    <property type="nucleotide sequence ID" value="NZ_FQZU01000001.1"/>
</dbReference>
<dbReference type="STRING" id="1121393.SAMN02745216_00225"/>
<dbReference type="InterPro" id="IPR041414">
    <property type="entry name" value="Raco-like_middle"/>
</dbReference>
<organism evidence="2 3">
    <name type="scientific">Desulfatibacillum alkenivorans DSM 16219</name>
    <dbReference type="NCBI Taxonomy" id="1121393"/>
    <lineage>
        <taxon>Bacteria</taxon>
        <taxon>Pseudomonadati</taxon>
        <taxon>Thermodesulfobacteriota</taxon>
        <taxon>Desulfobacteria</taxon>
        <taxon>Desulfobacterales</taxon>
        <taxon>Desulfatibacillaceae</taxon>
        <taxon>Desulfatibacillum</taxon>
    </lineage>
</organism>
<dbReference type="InterPro" id="IPR027980">
    <property type="entry name" value="RACo_C"/>
</dbReference>
<dbReference type="CDD" id="cd00207">
    <property type="entry name" value="fer2"/>
    <property type="match status" value="1"/>
</dbReference>
<gene>
    <name evidence="2" type="ORF">SAMN02745216_00225</name>
</gene>
<dbReference type="GO" id="GO:0051537">
    <property type="term" value="F:2 iron, 2 sulfur cluster binding"/>
    <property type="evidence" value="ECO:0007669"/>
    <property type="project" value="InterPro"/>
</dbReference>